<evidence type="ECO:0000256" key="4">
    <source>
        <dbReference type="SAM" id="MobiDB-lite"/>
    </source>
</evidence>
<keyword evidence="1" id="KW-1134">Transmembrane beta strand</keyword>
<evidence type="ECO:0000259" key="6">
    <source>
        <dbReference type="Pfam" id="PF08479"/>
    </source>
</evidence>
<dbReference type="GO" id="GO:0008320">
    <property type="term" value="F:protein transmembrane transporter activity"/>
    <property type="evidence" value="ECO:0007669"/>
    <property type="project" value="TreeGrafter"/>
</dbReference>
<protein>
    <submittedName>
        <fullName evidence="7">Hemolysin activation/secretion protein</fullName>
    </submittedName>
</protein>
<evidence type="ECO:0000313" key="8">
    <source>
        <dbReference type="EMBL" id="VFJ71076.1"/>
    </source>
</evidence>
<dbReference type="GO" id="GO:0046819">
    <property type="term" value="P:protein secretion by the type V secretion system"/>
    <property type="evidence" value="ECO:0007669"/>
    <property type="project" value="TreeGrafter"/>
</dbReference>
<dbReference type="InterPro" id="IPR051544">
    <property type="entry name" value="TPS_OM_transporter"/>
</dbReference>
<dbReference type="AlphaFoldDB" id="A0A450TLU3"/>
<feature type="domain" description="Polypeptide-transport-associated ShlB-type" evidence="6">
    <location>
        <begin position="113"/>
        <end position="185"/>
    </location>
</feature>
<sequence>MFHIPLSIKKPRLTPRHEPGFPRHRSRRFLRNFFTEIRNKTALAVFCLVATILLTYRSTSLAEPSPDAGSLLRQQEQLQRQRIPPHPFPESEAEPQREGSVAPMEGESEIKIHVKEIRFSGTKGLVTGVDPQEPVRDAIGRDIGFTELKQLADKVTRYLRSEGYLVARAYLPPQDVSEGIIKIAITGERLAGDAEEGGGWRILLDEDARIDPERLVGIAETALPSGSVPRTPELERALLLMSDLPGVYHARARLEPGDRTGTTRIVVDAIPEPLVTGALWANNYGNYNTGSEVLNAQVNLNDPWGLGDRVSVNALVSEGIRLARLGYDIPIGNRGLVGSISYTDMRYDVVEGVGEIAGSEGHSRIAQLSSGYPLIRTRTANLRAGISVNARSIKDDSDAGVLRDKFVKRVALNLHGDFLDALGGGGLNSAYITWTAGHLDLSDEPADKIADAASLRTHGSYRTLNVQLSRLQKLPGNFSLLGRLSAQWGSKNLDSSEEFILGGPAGVRAYPVGEAQGDEGWMANLDLRYDVPAEISWGRLQLSTFADTGRIRLHDDPDDTTISTATGKNLYALHGWGVGMELNKPESHNVRVLWASKFKSNSGRDTDGNDVDGKKNRGRLWVQGVYWF</sequence>
<feature type="compositionally biased region" description="Low complexity" evidence="4">
    <location>
        <begin position="71"/>
        <end position="82"/>
    </location>
</feature>
<keyword evidence="1" id="KW-0472">Membrane</keyword>
<evidence type="ECO:0000313" key="9">
    <source>
        <dbReference type="EMBL" id="VFK17620.1"/>
    </source>
</evidence>
<evidence type="ECO:0000256" key="1">
    <source>
        <dbReference type="ARBA" id="ARBA00022452"/>
    </source>
</evidence>
<evidence type="ECO:0000256" key="2">
    <source>
        <dbReference type="ARBA" id="ARBA00022692"/>
    </source>
</evidence>
<evidence type="ECO:0000259" key="5">
    <source>
        <dbReference type="Pfam" id="PF03865"/>
    </source>
</evidence>
<gene>
    <name evidence="8" type="ORF">BECKFM1743A_GA0114220_105741</name>
    <name evidence="9" type="ORF">BECKFM1743B_GA0114221_104921</name>
    <name evidence="7" type="ORF">BECKFM1743C_GA0114222_104951</name>
</gene>
<reference evidence="7" key="1">
    <citation type="submission" date="2019-02" db="EMBL/GenBank/DDBJ databases">
        <authorList>
            <person name="Gruber-Vodicka R. H."/>
            <person name="Seah K. B. B."/>
        </authorList>
    </citation>
    <scope>NUCLEOTIDE SEQUENCE</scope>
    <source>
        <strain evidence="8">BECK_BZ163</strain>
        <strain evidence="9">BECK_BZ164</strain>
        <strain evidence="7">BECK_BZ165</strain>
    </source>
</reference>
<dbReference type="EMBL" id="CAADFL010000492">
    <property type="protein sequence ID" value="VFK17620.1"/>
    <property type="molecule type" value="Genomic_DNA"/>
</dbReference>
<dbReference type="Pfam" id="PF03865">
    <property type="entry name" value="ShlB"/>
    <property type="match status" value="1"/>
</dbReference>
<dbReference type="InterPro" id="IPR013686">
    <property type="entry name" value="Polypept-transport_assoc_ShlB"/>
</dbReference>
<dbReference type="Gene3D" id="3.10.20.310">
    <property type="entry name" value="membrane protein fhac"/>
    <property type="match status" value="1"/>
</dbReference>
<keyword evidence="3" id="KW-0998">Cell outer membrane</keyword>
<accession>A0A450TLU3</accession>
<evidence type="ECO:0000256" key="3">
    <source>
        <dbReference type="ARBA" id="ARBA00023237"/>
    </source>
</evidence>
<dbReference type="GO" id="GO:0098046">
    <property type="term" value="C:type V protein secretion system complex"/>
    <property type="evidence" value="ECO:0007669"/>
    <property type="project" value="TreeGrafter"/>
</dbReference>
<feature type="region of interest" description="Disordered" evidence="4">
    <location>
        <begin position="61"/>
        <end position="103"/>
    </location>
</feature>
<keyword evidence="2" id="KW-0812">Transmembrane</keyword>
<dbReference type="Gene3D" id="2.40.160.50">
    <property type="entry name" value="membrane protein fhac: a member of the omp85/tpsb transporter family"/>
    <property type="match status" value="1"/>
</dbReference>
<dbReference type="EMBL" id="CAADEZ010000574">
    <property type="protein sequence ID" value="VFJ71076.1"/>
    <property type="molecule type" value="Genomic_DNA"/>
</dbReference>
<feature type="domain" description="Haemolysin activator HlyB C-terminal" evidence="5">
    <location>
        <begin position="261"/>
        <end position="579"/>
    </location>
</feature>
<dbReference type="PANTHER" id="PTHR34597:SF1">
    <property type="entry name" value="HEME_HEMOPEXIN TRANSPORTER PROTEIN HUXB"/>
    <property type="match status" value="1"/>
</dbReference>
<evidence type="ECO:0000313" key="7">
    <source>
        <dbReference type="EMBL" id="VFJ68703.1"/>
    </source>
</evidence>
<proteinExistence type="predicted"/>
<dbReference type="PANTHER" id="PTHR34597">
    <property type="entry name" value="SLR1661 PROTEIN"/>
    <property type="match status" value="1"/>
</dbReference>
<dbReference type="InterPro" id="IPR005565">
    <property type="entry name" value="Hemolysn_activator_HlyB_C"/>
</dbReference>
<dbReference type="Pfam" id="PF08479">
    <property type="entry name" value="POTRA_2"/>
    <property type="match status" value="1"/>
</dbReference>
<name>A0A450TLU3_9GAMM</name>
<dbReference type="EMBL" id="CAADFA010000495">
    <property type="protein sequence ID" value="VFJ68703.1"/>
    <property type="molecule type" value="Genomic_DNA"/>
</dbReference>
<organism evidence="7">
    <name type="scientific">Candidatus Kentrum sp. FM</name>
    <dbReference type="NCBI Taxonomy" id="2126340"/>
    <lineage>
        <taxon>Bacteria</taxon>
        <taxon>Pseudomonadati</taxon>
        <taxon>Pseudomonadota</taxon>
        <taxon>Gammaproteobacteria</taxon>
        <taxon>Candidatus Kentrum</taxon>
    </lineage>
</organism>